<evidence type="ECO:0000256" key="10">
    <source>
        <dbReference type="ARBA" id="ARBA00022679"/>
    </source>
</evidence>
<evidence type="ECO:0000256" key="16">
    <source>
        <dbReference type="ARBA" id="ARBA00023209"/>
    </source>
</evidence>
<evidence type="ECO:0000256" key="24">
    <source>
        <dbReference type="SAM" id="Phobius"/>
    </source>
</evidence>
<dbReference type="OrthoDB" id="9799199at2"/>
<evidence type="ECO:0000256" key="4">
    <source>
        <dbReference type="ARBA" id="ARBA00005189"/>
    </source>
</evidence>
<keyword evidence="10 25" id="KW-0808">Transferase</keyword>
<evidence type="ECO:0000256" key="11">
    <source>
        <dbReference type="ARBA" id="ARBA00022692"/>
    </source>
</evidence>
<evidence type="ECO:0000313" key="26">
    <source>
        <dbReference type="Proteomes" id="UP000028824"/>
    </source>
</evidence>
<keyword evidence="16" id="KW-0594">Phospholipid biosynthesis</keyword>
<keyword evidence="17" id="KW-1208">Phospholipid metabolism</keyword>
<evidence type="ECO:0000256" key="7">
    <source>
        <dbReference type="ARBA" id="ARBA00019373"/>
    </source>
</evidence>
<dbReference type="STRING" id="1105367.CG50_01510"/>
<feature type="transmembrane region" description="Helical" evidence="24">
    <location>
        <begin position="108"/>
        <end position="125"/>
    </location>
</feature>
<proteinExistence type="inferred from homology"/>
<comment type="similarity">
    <text evidence="5">Belongs to the CDS family.</text>
</comment>
<feature type="transmembrane region" description="Helical" evidence="24">
    <location>
        <begin position="137"/>
        <end position="158"/>
    </location>
</feature>
<feature type="transmembrane region" description="Helical" evidence="24">
    <location>
        <begin position="248"/>
        <end position="265"/>
    </location>
</feature>
<dbReference type="GO" id="GO:0005886">
    <property type="term" value="C:plasma membrane"/>
    <property type="evidence" value="ECO:0007669"/>
    <property type="project" value="UniProtKB-SubCell"/>
</dbReference>
<gene>
    <name evidence="25" type="ORF">CG50_01510</name>
</gene>
<sequence length="270" mass="27926">MTQDGSGRWGDLRTRLVSGLVMLVLGGAAVWRGGFAMEALAIALCAAMIWELTTLCAPGRGRLGYEIGVGAAAVSLAVLELRSLFPPSLGLLVLYPAAAAFLVTRDRLLFAVYGFAILLTGYGFVALREGYGAGEGLWIIVWILAVVGVSDVAGYFAGRTLGGPKFWPALSPKKTWSGTVAGWIGAVIVGLCLVAAGSGWGIVLLSPLVAFAGQMGDIAESWIKRRAGVKDSSGLIPGHGGALDRFDALIGAILLVLLVVQFGALPQIGG</sequence>
<dbReference type="PANTHER" id="PTHR46382">
    <property type="entry name" value="PHOSPHATIDATE CYTIDYLYLTRANSFERASE"/>
    <property type="match status" value="1"/>
</dbReference>
<organism evidence="25 26">
    <name type="scientific">Paenirhodobacter enshiensis</name>
    <dbReference type="NCBI Taxonomy" id="1105367"/>
    <lineage>
        <taxon>Bacteria</taxon>
        <taxon>Pseudomonadati</taxon>
        <taxon>Pseudomonadota</taxon>
        <taxon>Alphaproteobacteria</taxon>
        <taxon>Rhodobacterales</taxon>
        <taxon>Rhodobacter group</taxon>
        <taxon>Paenirhodobacter</taxon>
    </lineage>
</organism>
<keyword evidence="11 24" id="KW-0812">Transmembrane</keyword>
<feature type="transmembrane region" description="Helical" evidence="24">
    <location>
        <begin position="85"/>
        <end position="103"/>
    </location>
</feature>
<comment type="subcellular location">
    <subcellularLocation>
        <location evidence="2">Cell membrane</location>
        <topology evidence="2">Multi-pass membrane protein</topology>
    </subcellularLocation>
</comment>
<dbReference type="Pfam" id="PF01148">
    <property type="entry name" value="CTP_transf_1"/>
    <property type="match status" value="1"/>
</dbReference>
<comment type="pathway">
    <text evidence="4">Lipid metabolism.</text>
</comment>
<keyword evidence="14" id="KW-0443">Lipid metabolism</keyword>
<keyword evidence="9" id="KW-0444">Lipid biosynthesis</keyword>
<evidence type="ECO:0000256" key="12">
    <source>
        <dbReference type="ARBA" id="ARBA00022695"/>
    </source>
</evidence>
<keyword evidence="13 24" id="KW-1133">Transmembrane helix</keyword>
<evidence type="ECO:0000256" key="9">
    <source>
        <dbReference type="ARBA" id="ARBA00022516"/>
    </source>
</evidence>
<keyword evidence="12 25" id="KW-0548">Nucleotidyltransferase</keyword>
<dbReference type="RefSeq" id="WP_036637308.1">
    <property type="nucleotide sequence ID" value="NZ_JFZB01000014.1"/>
</dbReference>
<dbReference type="GO" id="GO:0016024">
    <property type="term" value="P:CDP-diacylglycerol biosynthetic process"/>
    <property type="evidence" value="ECO:0007669"/>
    <property type="project" value="TreeGrafter"/>
</dbReference>
<comment type="pathway">
    <text evidence="3">Phospholipid metabolism; CDP-diacylglycerol biosynthesis; CDP-diacylglycerol from sn-glycerol 3-phosphate: step 3/3.</text>
</comment>
<feature type="transmembrane region" description="Helical" evidence="24">
    <location>
        <begin position="179"/>
        <end position="203"/>
    </location>
</feature>
<evidence type="ECO:0000256" key="23">
    <source>
        <dbReference type="ARBA" id="ARBA00033406"/>
    </source>
</evidence>
<keyword evidence="8" id="KW-1003">Cell membrane</keyword>
<dbReference type="GO" id="GO:0004605">
    <property type="term" value="F:phosphatidate cytidylyltransferase activity"/>
    <property type="evidence" value="ECO:0007669"/>
    <property type="project" value="UniProtKB-EC"/>
</dbReference>
<evidence type="ECO:0000256" key="2">
    <source>
        <dbReference type="ARBA" id="ARBA00004651"/>
    </source>
</evidence>
<evidence type="ECO:0000256" key="15">
    <source>
        <dbReference type="ARBA" id="ARBA00023136"/>
    </source>
</evidence>
<protein>
    <recommendedName>
        <fullName evidence="7">Phosphatidate cytidylyltransferase</fullName>
        <ecNumber evidence="6">2.7.7.41</ecNumber>
    </recommendedName>
    <alternativeName>
        <fullName evidence="20">CDP-DAG synthase</fullName>
    </alternativeName>
    <alternativeName>
        <fullName evidence="22">CDP-DG synthase</fullName>
    </alternativeName>
    <alternativeName>
        <fullName evidence="18">CDP-diacylglycerol synthase</fullName>
    </alternativeName>
    <alternativeName>
        <fullName evidence="21">CDP-diglyceride pyrophosphorylase</fullName>
    </alternativeName>
    <alternativeName>
        <fullName evidence="23">CDP-diglyceride synthase</fullName>
    </alternativeName>
    <alternativeName>
        <fullName evidence="19">CTP:phosphatidate cytidylyltransferase</fullName>
    </alternativeName>
</protein>
<reference evidence="25 26" key="1">
    <citation type="submission" date="2014-03" db="EMBL/GenBank/DDBJ databases">
        <title>Genome of Paenirhodobacter enshiensis DW2-9.</title>
        <authorList>
            <person name="Wang D."/>
            <person name="Wang G."/>
        </authorList>
    </citation>
    <scope>NUCLEOTIDE SEQUENCE [LARGE SCALE GENOMIC DNA]</scope>
    <source>
        <strain evidence="25 26">DW2-9</strain>
    </source>
</reference>
<evidence type="ECO:0000256" key="18">
    <source>
        <dbReference type="ARBA" id="ARBA00029893"/>
    </source>
</evidence>
<evidence type="ECO:0000256" key="20">
    <source>
        <dbReference type="ARBA" id="ARBA00032253"/>
    </source>
</evidence>
<comment type="caution">
    <text evidence="25">The sequence shown here is derived from an EMBL/GenBank/DDBJ whole genome shotgun (WGS) entry which is preliminary data.</text>
</comment>
<dbReference type="PANTHER" id="PTHR46382:SF1">
    <property type="entry name" value="PHOSPHATIDATE CYTIDYLYLTRANSFERASE"/>
    <property type="match status" value="1"/>
</dbReference>
<evidence type="ECO:0000256" key="5">
    <source>
        <dbReference type="ARBA" id="ARBA00010185"/>
    </source>
</evidence>
<dbReference type="AlphaFoldDB" id="A0A086XWP0"/>
<evidence type="ECO:0000256" key="1">
    <source>
        <dbReference type="ARBA" id="ARBA00001698"/>
    </source>
</evidence>
<accession>A0A086XWP0</accession>
<evidence type="ECO:0000313" key="25">
    <source>
        <dbReference type="EMBL" id="KFI26440.1"/>
    </source>
</evidence>
<evidence type="ECO:0000256" key="14">
    <source>
        <dbReference type="ARBA" id="ARBA00023098"/>
    </source>
</evidence>
<evidence type="ECO:0000256" key="6">
    <source>
        <dbReference type="ARBA" id="ARBA00012487"/>
    </source>
</evidence>
<dbReference type="eggNOG" id="COG0575">
    <property type="taxonomic scope" value="Bacteria"/>
</dbReference>
<evidence type="ECO:0000256" key="19">
    <source>
        <dbReference type="ARBA" id="ARBA00031825"/>
    </source>
</evidence>
<dbReference type="EMBL" id="JFZB01000014">
    <property type="protein sequence ID" value="KFI26440.1"/>
    <property type="molecule type" value="Genomic_DNA"/>
</dbReference>
<name>A0A086XWP0_9RHOB</name>
<dbReference type="Proteomes" id="UP000028824">
    <property type="component" value="Unassembled WGS sequence"/>
</dbReference>
<dbReference type="EC" id="2.7.7.41" evidence="6"/>
<feature type="transmembrane region" description="Helical" evidence="24">
    <location>
        <begin position="12"/>
        <end position="31"/>
    </location>
</feature>
<evidence type="ECO:0000256" key="3">
    <source>
        <dbReference type="ARBA" id="ARBA00005119"/>
    </source>
</evidence>
<evidence type="ECO:0000256" key="8">
    <source>
        <dbReference type="ARBA" id="ARBA00022475"/>
    </source>
</evidence>
<evidence type="ECO:0000256" key="13">
    <source>
        <dbReference type="ARBA" id="ARBA00022989"/>
    </source>
</evidence>
<evidence type="ECO:0000256" key="21">
    <source>
        <dbReference type="ARBA" id="ARBA00032396"/>
    </source>
</evidence>
<keyword evidence="15 24" id="KW-0472">Membrane</keyword>
<evidence type="ECO:0000256" key="22">
    <source>
        <dbReference type="ARBA" id="ARBA00032743"/>
    </source>
</evidence>
<evidence type="ECO:0000256" key="17">
    <source>
        <dbReference type="ARBA" id="ARBA00023264"/>
    </source>
</evidence>
<comment type="catalytic activity">
    <reaction evidence="1">
        <text>a 1,2-diacyl-sn-glycero-3-phosphate + CTP + H(+) = a CDP-1,2-diacyl-sn-glycerol + diphosphate</text>
        <dbReference type="Rhea" id="RHEA:16229"/>
        <dbReference type="ChEBI" id="CHEBI:15378"/>
        <dbReference type="ChEBI" id="CHEBI:33019"/>
        <dbReference type="ChEBI" id="CHEBI:37563"/>
        <dbReference type="ChEBI" id="CHEBI:58332"/>
        <dbReference type="ChEBI" id="CHEBI:58608"/>
        <dbReference type="EC" id="2.7.7.41"/>
    </reaction>
</comment>
<keyword evidence="26" id="KW-1185">Reference proteome</keyword>